<feature type="binding site" evidence="12">
    <location>
        <position position="150"/>
    </location>
    <ligand>
        <name>Zn(2+)</name>
        <dbReference type="ChEBI" id="CHEBI:29105"/>
        <note>catalytic</note>
    </ligand>
</feature>
<dbReference type="RefSeq" id="WP_311656450.1">
    <property type="nucleotide sequence ID" value="NZ_JAVRHY010000001.1"/>
</dbReference>
<evidence type="ECO:0000313" key="14">
    <source>
        <dbReference type="EMBL" id="MDT0616929.1"/>
    </source>
</evidence>
<feature type="transmembrane region" description="Helical" evidence="12">
    <location>
        <begin position="190"/>
        <end position="214"/>
    </location>
</feature>
<evidence type="ECO:0000259" key="13">
    <source>
        <dbReference type="Pfam" id="PF01435"/>
    </source>
</evidence>
<evidence type="ECO:0000256" key="2">
    <source>
        <dbReference type="ARBA" id="ARBA00009779"/>
    </source>
</evidence>
<feature type="domain" description="Peptidase M48" evidence="13">
    <location>
        <begin position="81"/>
        <end position="287"/>
    </location>
</feature>
<evidence type="ECO:0000256" key="6">
    <source>
        <dbReference type="ARBA" id="ARBA00022723"/>
    </source>
</evidence>
<dbReference type="Proteomes" id="UP001259982">
    <property type="component" value="Unassembled WGS sequence"/>
</dbReference>
<dbReference type="GO" id="GO:0006508">
    <property type="term" value="P:proteolysis"/>
    <property type="evidence" value="ECO:0007669"/>
    <property type="project" value="UniProtKB-KW"/>
</dbReference>
<reference evidence="14 15" key="1">
    <citation type="submission" date="2023-09" db="EMBL/GenBank/DDBJ databases">
        <authorList>
            <person name="Rey-Velasco X."/>
        </authorList>
    </citation>
    <scope>NUCLEOTIDE SEQUENCE [LARGE SCALE GENOMIC DNA]</scope>
    <source>
        <strain evidence="14 15">P385</strain>
    </source>
</reference>
<keyword evidence="10 12" id="KW-0482">Metalloprotease</keyword>
<evidence type="ECO:0000256" key="3">
    <source>
        <dbReference type="ARBA" id="ARBA00022475"/>
    </source>
</evidence>
<organism evidence="14 15">
    <name type="scientific">Spectribacter acetivorans</name>
    <dbReference type="NCBI Taxonomy" id="3075603"/>
    <lineage>
        <taxon>Bacteria</taxon>
        <taxon>Pseudomonadati</taxon>
        <taxon>Pseudomonadota</taxon>
        <taxon>Gammaproteobacteria</taxon>
        <taxon>Salinisphaerales</taxon>
        <taxon>Salinisphaeraceae</taxon>
        <taxon>Spectribacter</taxon>
    </lineage>
</organism>
<keyword evidence="12" id="KW-0346">Stress response</keyword>
<evidence type="ECO:0000256" key="4">
    <source>
        <dbReference type="ARBA" id="ARBA00022670"/>
    </source>
</evidence>
<feature type="transmembrane region" description="Helical" evidence="12">
    <location>
        <begin position="156"/>
        <end position="178"/>
    </location>
</feature>
<proteinExistence type="inferred from homology"/>
<comment type="caution">
    <text evidence="14">The sequence shown here is derived from an EMBL/GenBank/DDBJ whole genome shotgun (WGS) entry which is preliminary data.</text>
</comment>
<evidence type="ECO:0000256" key="9">
    <source>
        <dbReference type="ARBA" id="ARBA00022989"/>
    </source>
</evidence>
<keyword evidence="7 12" id="KW-0378">Hydrolase</keyword>
<evidence type="ECO:0000256" key="7">
    <source>
        <dbReference type="ARBA" id="ARBA00022801"/>
    </source>
</evidence>
<accession>A0ABU3B392</accession>
<evidence type="ECO:0000256" key="11">
    <source>
        <dbReference type="ARBA" id="ARBA00023136"/>
    </source>
</evidence>
<dbReference type="PANTHER" id="PTHR43221:SF1">
    <property type="entry name" value="PROTEASE HTPX"/>
    <property type="match status" value="1"/>
</dbReference>
<dbReference type="EMBL" id="JAVRHY010000001">
    <property type="protein sequence ID" value="MDT0616929.1"/>
    <property type="molecule type" value="Genomic_DNA"/>
</dbReference>
<dbReference type="PANTHER" id="PTHR43221">
    <property type="entry name" value="PROTEASE HTPX"/>
    <property type="match status" value="1"/>
</dbReference>
<evidence type="ECO:0000256" key="8">
    <source>
        <dbReference type="ARBA" id="ARBA00022833"/>
    </source>
</evidence>
<keyword evidence="4 12" id="KW-0645">Protease</keyword>
<comment type="similarity">
    <text evidence="2 12">Belongs to the peptidase M48B family.</text>
</comment>
<comment type="cofactor">
    <cofactor evidence="12">
        <name>Zn(2+)</name>
        <dbReference type="ChEBI" id="CHEBI:29105"/>
    </cofactor>
    <text evidence="12">Binds 1 zinc ion per subunit.</text>
</comment>
<sequence length="288" mass="31000">MKRILLFLGTNLAILLVLSAFIQIFGLDQWLAEKGVGNTTGLFVLAAVFGMGGSFISLAISKWMAKRMMGVRIIENPANAAEQWLVQTVQRQARAAGIGMPEVGVFESPVMNAFATGMSRNDALVAVSTGLLQNMDRDGVEAVLAHEVSHIANGDMVTMGLLQGVLNTFVIFFAHIVARMLMRDERGGGLAYFGVVIALEIVFGLLASIIVAAFSRYREYRADAGGAHLASRRKMISALESLQKTYGQSDMPKEMAAFGISGTLGHGLKKLFASHPPLEQRIAALKQG</sequence>
<dbReference type="HAMAP" id="MF_00188">
    <property type="entry name" value="Pept_M48_protease_HtpX"/>
    <property type="match status" value="1"/>
</dbReference>
<keyword evidence="9 12" id="KW-1133">Transmembrane helix</keyword>
<evidence type="ECO:0000256" key="12">
    <source>
        <dbReference type="HAMAP-Rule" id="MF_00188"/>
    </source>
</evidence>
<feature type="transmembrane region" description="Helical" evidence="12">
    <location>
        <begin position="42"/>
        <end position="60"/>
    </location>
</feature>
<dbReference type="NCBIfam" id="NF003965">
    <property type="entry name" value="PRK05457.1"/>
    <property type="match status" value="1"/>
</dbReference>
<dbReference type="InterPro" id="IPR022919">
    <property type="entry name" value="Pept_M48_protease_HtpX"/>
</dbReference>
<keyword evidence="11 12" id="KW-0472">Membrane</keyword>
<dbReference type="Pfam" id="PF01435">
    <property type="entry name" value="Peptidase_M48"/>
    <property type="match status" value="1"/>
</dbReference>
<keyword evidence="6 12" id="KW-0479">Metal-binding</keyword>
<evidence type="ECO:0000313" key="15">
    <source>
        <dbReference type="Proteomes" id="UP001259982"/>
    </source>
</evidence>
<feature type="active site" evidence="12">
    <location>
        <position position="147"/>
    </location>
</feature>
<feature type="binding site" evidence="12">
    <location>
        <position position="219"/>
    </location>
    <ligand>
        <name>Zn(2+)</name>
        <dbReference type="ChEBI" id="CHEBI:29105"/>
        <note>catalytic</note>
    </ligand>
</feature>
<evidence type="ECO:0000256" key="10">
    <source>
        <dbReference type="ARBA" id="ARBA00023049"/>
    </source>
</evidence>
<protein>
    <recommendedName>
        <fullName evidence="12">Protease HtpX</fullName>
        <ecNumber evidence="12">3.4.24.-</ecNumber>
    </recommendedName>
    <alternativeName>
        <fullName evidence="12">Heat shock protein HtpX</fullName>
    </alternativeName>
</protein>
<gene>
    <name evidence="12 14" type="primary">htpX</name>
    <name evidence="14" type="ORF">RM531_00435</name>
</gene>
<keyword evidence="8 12" id="KW-0862">Zinc</keyword>
<dbReference type="CDD" id="cd07335">
    <property type="entry name" value="M48B_HtpX_like"/>
    <property type="match status" value="1"/>
</dbReference>
<dbReference type="EC" id="3.4.24.-" evidence="12"/>
<keyword evidence="5 12" id="KW-0812">Transmembrane</keyword>
<feature type="binding site" evidence="12">
    <location>
        <position position="146"/>
    </location>
    <ligand>
        <name>Zn(2+)</name>
        <dbReference type="ChEBI" id="CHEBI:29105"/>
        <note>catalytic</note>
    </ligand>
</feature>
<dbReference type="InterPro" id="IPR050083">
    <property type="entry name" value="HtpX_protease"/>
</dbReference>
<dbReference type="InterPro" id="IPR001915">
    <property type="entry name" value="Peptidase_M48"/>
</dbReference>
<comment type="subcellular location">
    <subcellularLocation>
        <location evidence="1 12">Cell membrane</location>
        <topology evidence="1 12">Multi-pass membrane protein</topology>
    </subcellularLocation>
</comment>
<dbReference type="GO" id="GO:0008233">
    <property type="term" value="F:peptidase activity"/>
    <property type="evidence" value="ECO:0007669"/>
    <property type="project" value="UniProtKB-KW"/>
</dbReference>
<evidence type="ECO:0000256" key="1">
    <source>
        <dbReference type="ARBA" id="ARBA00004651"/>
    </source>
</evidence>
<evidence type="ECO:0000256" key="5">
    <source>
        <dbReference type="ARBA" id="ARBA00022692"/>
    </source>
</evidence>
<name>A0ABU3B392_9GAMM</name>
<dbReference type="Gene3D" id="3.30.2010.10">
    <property type="entry name" value="Metalloproteases ('zincins'), catalytic domain"/>
    <property type="match status" value="1"/>
</dbReference>
<keyword evidence="15" id="KW-1185">Reference proteome</keyword>
<keyword evidence="3 12" id="KW-1003">Cell membrane</keyword>